<dbReference type="EMBL" id="JABACJ020000039">
    <property type="protein sequence ID" value="MBU3878588.1"/>
    <property type="molecule type" value="Genomic_DNA"/>
</dbReference>
<keyword evidence="7" id="KW-1185">Reference proteome</keyword>
<sequence>MNKDEKHQRLVKKAIRGNADAYGQLIQEYQAYLYKMAFLYMRNQEDALDVVGTTVLKGYQNIRSLKNAEHFKTWITRILMNAANDAQKKIVYYSDINEVQISERHKGVSLEEQYDLHEAIEQLPDKYRTVIILKYFSGMSVNEIAFVLDSPEGTVKAYLSRARDLLKKYLKEDYMYADHI</sequence>
<dbReference type="Proteomes" id="UP000723714">
    <property type="component" value="Unassembled WGS sequence"/>
</dbReference>
<keyword evidence="2" id="KW-0731">Sigma factor</keyword>
<gene>
    <name evidence="6" type="ORF">HGO97_022580</name>
</gene>
<evidence type="ECO:0000313" key="7">
    <source>
        <dbReference type="Proteomes" id="UP000723714"/>
    </source>
</evidence>
<dbReference type="NCBIfam" id="TIGR02937">
    <property type="entry name" value="sigma70-ECF"/>
    <property type="match status" value="1"/>
</dbReference>
<dbReference type="InterPro" id="IPR039425">
    <property type="entry name" value="RNA_pol_sigma-70-like"/>
</dbReference>
<dbReference type="PANTHER" id="PTHR43133:SF51">
    <property type="entry name" value="RNA POLYMERASE SIGMA FACTOR"/>
    <property type="match status" value="1"/>
</dbReference>
<keyword evidence="3" id="KW-0804">Transcription</keyword>
<dbReference type="InterPro" id="IPR007627">
    <property type="entry name" value="RNA_pol_sigma70_r2"/>
</dbReference>
<dbReference type="PANTHER" id="PTHR43133">
    <property type="entry name" value="RNA POLYMERASE ECF-TYPE SIGMA FACTO"/>
    <property type="match status" value="1"/>
</dbReference>
<dbReference type="InterPro" id="IPR014284">
    <property type="entry name" value="RNA_pol_sigma-70_dom"/>
</dbReference>
<evidence type="ECO:0000256" key="3">
    <source>
        <dbReference type="ARBA" id="ARBA00023163"/>
    </source>
</evidence>
<comment type="caution">
    <text evidence="6">The sequence shown here is derived from an EMBL/GenBank/DDBJ whole genome shotgun (WGS) entry which is preliminary data.</text>
</comment>
<evidence type="ECO:0000313" key="6">
    <source>
        <dbReference type="EMBL" id="MBU3878588.1"/>
    </source>
</evidence>
<dbReference type="RefSeq" id="WP_216245451.1">
    <property type="nucleotide sequence ID" value="NZ_JABACJ020000039.1"/>
</dbReference>
<dbReference type="Pfam" id="PF04542">
    <property type="entry name" value="Sigma70_r2"/>
    <property type="match status" value="1"/>
</dbReference>
<feature type="domain" description="RNA polymerase sigma factor 70 region 4 type 2" evidence="5">
    <location>
        <begin position="115"/>
        <end position="164"/>
    </location>
</feature>
<name>A0ABS6DAX8_9FIRM</name>
<keyword evidence="1" id="KW-0805">Transcription regulation</keyword>
<dbReference type="InterPro" id="IPR013249">
    <property type="entry name" value="RNA_pol_sigma70_r4_t2"/>
</dbReference>
<evidence type="ECO:0000259" key="4">
    <source>
        <dbReference type="Pfam" id="PF04542"/>
    </source>
</evidence>
<dbReference type="Pfam" id="PF08281">
    <property type="entry name" value="Sigma70_r4_2"/>
    <property type="match status" value="1"/>
</dbReference>
<accession>A0ABS6DAX8</accession>
<protein>
    <submittedName>
        <fullName evidence="6">Sigma-70 family RNA polymerase sigma factor</fullName>
    </submittedName>
</protein>
<evidence type="ECO:0000256" key="1">
    <source>
        <dbReference type="ARBA" id="ARBA00023015"/>
    </source>
</evidence>
<organism evidence="6 7">
    <name type="scientific">Faecalicatena faecalis</name>
    <dbReference type="NCBI Taxonomy" id="2726362"/>
    <lineage>
        <taxon>Bacteria</taxon>
        <taxon>Bacillati</taxon>
        <taxon>Bacillota</taxon>
        <taxon>Clostridia</taxon>
        <taxon>Lachnospirales</taxon>
        <taxon>Lachnospiraceae</taxon>
        <taxon>Faecalicatena</taxon>
    </lineage>
</organism>
<evidence type="ECO:0000259" key="5">
    <source>
        <dbReference type="Pfam" id="PF08281"/>
    </source>
</evidence>
<reference evidence="6 7" key="1">
    <citation type="submission" date="2021-06" db="EMBL/GenBank/DDBJ databases">
        <title>Faecalicatena sp. nov. isolated from porcine feces.</title>
        <authorList>
            <person name="Oh B.S."/>
            <person name="Lee J.H."/>
        </authorList>
    </citation>
    <scope>NUCLEOTIDE SEQUENCE [LARGE SCALE GENOMIC DNA]</scope>
    <source>
        <strain evidence="6 7">AGMB00832</strain>
    </source>
</reference>
<dbReference type="CDD" id="cd06171">
    <property type="entry name" value="Sigma70_r4"/>
    <property type="match status" value="1"/>
</dbReference>
<proteinExistence type="predicted"/>
<feature type="domain" description="RNA polymerase sigma-70 region 2" evidence="4">
    <location>
        <begin position="25"/>
        <end position="87"/>
    </location>
</feature>
<evidence type="ECO:0000256" key="2">
    <source>
        <dbReference type="ARBA" id="ARBA00023082"/>
    </source>
</evidence>